<keyword evidence="3" id="KW-1185">Reference proteome</keyword>
<proteinExistence type="predicted"/>
<sequence length="647" mass="72614">MPHLARPWAAIALVSSIAVVGYAAYRAFTPLSLPQKPKPKGKPTSNPRPKPITTTSHTSTDQSLICARQFQSRSNLQFQVSAYIESTGGLIIECKKLLGSQARGWTILEFASYYQEIPHSLGAPSAIALEQPRLLAQTPPLSGLRAANAIISTLPLAQKLLTWHENVEACERHADNAQAVTKFKDRVSAEQRKAVLAIMRAFNAISFEAWKEEHIAKSFQKILVDLVLRDISLSIDICLVGKYDRIRDVFSRVHCPPDLTGPVDVAPYDEPEYIPPSRRSKSSQSPNSSPSNLSHSSRDSSPPSSQGTSGLQSPSGPYINQKSDLQRKVAVVKQYLSHAGYSLISMNGLTEQEWEHAYQEVAAMCSGILPHLTTYQLAALNSMSDQHIGLHTTPKPRIYHGQKRLAPFITENMQANAYKMPRIEYSVLNYESSRKYLGKQRLFNHNYAITSHDYQDNIPHADPALHTPRRKILSPVGYIHREGHTYRIYEIARRIPIEPLGTTAQREPSSYFEYTQGKTINAATGIEHAAKLQDLADEWSFWRVPLQTKQATTFAAQVVDPDLDCARQKFGADVLRRAVFWYGMTEERWEVLRQESWENSALAAKVAQLYGLQRAGYDGDSYFGYDPNRELALHMSLKDVLEWVSRG</sequence>
<dbReference type="Proteomes" id="UP000799444">
    <property type="component" value="Unassembled WGS sequence"/>
</dbReference>
<accession>A0A9P4V171</accession>
<evidence type="ECO:0000313" key="2">
    <source>
        <dbReference type="EMBL" id="KAF2732000.1"/>
    </source>
</evidence>
<evidence type="ECO:0000313" key="3">
    <source>
        <dbReference type="Proteomes" id="UP000799444"/>
    </source>
</evidence>
<evidence type="ECO:0000256" key="1">
    <source>
        <dbReference type="SAM" id="MobiDB-lite"/>
    </source>
</evidence>
<reference evidence="2" key="1">
    <citation type="journal article" date="2020" name="Stud. Mycol.">
        <title>101 Dothideomycetes genomes: a test case for predicting lifestyles and emergence of pathogens.</title>
        <authorList>
            <person name="Haridas S."/>
            <person name="Albert R."/>
            <person name="Binder M."/>
            <person name="Bloem J."/>
            <person name="Labutti K."/>
            <person name="Salamov A."/>
            <person name="Andreopoulos B."/>
            <person name="Baker S."/>
            <person name="Barry K."/>
            <person name="Bills G."/>
            <person name="Bluhm B."/>
            <person name="Cannon C."/>
            <person name="Castanera R."/>
            <person name="Culley D."/>
            <person name="Daum C."/>
            <person name="Ezra D."/>
            <person name="Gonzalez J."/>
            <person name="Henrissat B."/>
            <person name="Kuo A."/>
            <person name="Liang C."/>
            <person name="Lipzen A."/>
            <person name="Lutzoni F."/>
            <person name="Magnuson J."/>
            <person name="Mondo S."/>
            <person name="Nolan M."/>
            <person name="Ohm R."/>
            <person name="Pangilinan J."/>
            <person name="Park H.-J."/>
            <person name="Ramirez L."/>
            <person name="Alfaro M."/>
            <person name="Sun H."/>
            <person name="Tritt A."/>
            <person name="Yoshinaga Y."/>
            <person name="Zwiers L.-H."/>
            <person name="Turgeon B."/>
            <person name="Goodwin S."/>
            <person name="Spatafora J."/>
            <person name="Crous P."/>
            <person name="Grigoriev I."/>
        </authorList>
    </citation>
    <scope>NUCLEOTIDE SEQUENCE</scope>
    <source>
        <strain evidence="2">CBS 125425</strain>
    </source>
</reference>
<feature type="compositionally biased region" description="Low complexity" evidence="1">
    <location>
        <begin position="282"/>
        <end position="317"/>
    </location>
</feature>
<organism evidence="2 3">
    <name type="scientific">Polyplosphaeria fusca</name>
    <dbReference type="NCBI Taxonomy" id="682080"/>
    <lineage>
        <taxon>Eukaryota</taxon>
        <taxon>Fungi</taxon>
        <taxon>Dikarya</taxon>
        <taxon>Ascomycota</taxon>
        <taxon>Pezizomycotina</taxon>
        <taxon>Dothideomycetes</taxon>
        <taxon>Pleosporomycetidae</taxon>
        <taxon>Pleosporales</taxon>
        <taxon>Tetraplosphaeriaceae</taxon>
        <taxon>Polyplosphaeria</taxon>
    </lineage>
</organism>
<comment type="caution">
    <text evidence="2">The sequence shown here is derived from an EMBL/GenBank/DDBJ whole genome shotgun (WGS) entry which is preliminary data.</text>
</comment>
<name>A0A9P4V171_9PLEO</name>
<dbReference type="AlphaFoldDB" id="A0A9P4V171"/>
<feature type="compositionally biased region" description="Polar residues" evidence="1">
    <location>
        <begin position="43"/>
        <end position="60"/>
    </location>
</feature>
<feature type="region of interest" description="Disordered" evidence="1">
    <location>
        <begin position="34"/>
        <end position="60"/>
    </location>
</feature>
<feature type="region of interest" description="Disordered" evidence="1">
    <location>
        <begin position="261"/>
        <end position="320"/>
    </location>
</feature>
<gene>
    <name evidence="2" type="ORF">EJ04DRAFT_578703</name>
</gene>
<dbReference type="EMBL" id="ML996185">
    <property type="protein sequence ID" value="KAF2732000.1"/>
    <property type="molecule type" value="Genomic_DNA"/>
</dbReference>
<protein>
    <submittedName>
        <fullName evidence="2">Uncharacterized protein</fullName>
    </submittedName>
</protein>